<feature type="non-terminal residue" evidence="1">
    <location>
        <position position="1"/>
    </location>
</feature>
<name>A0ABN9TM43_9DINO</name>
<keyword evidence="2" id="KW-1185">Reference proteome</keyword>
<sequence>EKQKQLILTAKKNHDKYKSYTQQGRHILAMMDKPDSIWDKLKGDSDAKQLKEHMDSVTEKVMKSGLLSQVMGVDFQKIKNTVGAESYVAAIKEIAGLAKALDDIQTTMKVVHGIYELKKKQEDNNKKA</sequence>
<gene>
    <name evidence="1" type="ORF">PCOR1329_LOCUS39840</name>
</gene>
<accession>A0ABN9TM43</accession>
<dbReference type="EMBL" id="CAUYUJ010014815">
    <property type="protein sequence ID" value="CAK0846290.1"/>
    <property type="molecule type" value="Genomic_DNA"/>
</dbReference>
<evidence type="ECO:0000313" key="1">
    <source>
        <dbReference type="EMBL" id="CAK0846290.1"/>
    </source>
</evidence>
<protein>
    <submittedName>
        <fullName evidence="1">Uncharacterized protein</fullName>
    </submittedName>
</protein>
<proteinExistence type="predicted"/>
<evidence type="ECO:0000313" key="2">
    <source>
        <dbReference type="Proteomes" id="UP001189429"/>
    </source>
</evidence>
<reference evidence="1" key="1">
    <citation type="submission" date="2023-10" db="EMBL/GenBank/DDBJ databases">
        <authorList>
            <person name="Chen Y."/>
            <person name="Shah S."/>
            <person name="Dougan E. K."/>
            <person name="Thang M."/>
            <person name="Chan C."/>
        </authorList>
    </citation>
    <scope>NUCLEOTIDE SEQUENCE [LARGE SCALE GENOMIC DNA]</scope>
</reference>
<dbReference type="Proteomes" id="UP001189429">
    <property type="component" value="Unassembled WGS sequence"/>
</dbReference>
<organism evidence="1 2">
    <name type="scientific">Prorocentrum cordatum</name>
    <dbReference type="NCBI Taxonomy" id="2364126"/>
    <lineage>
        <taxon>Eukaryota</taxon>
        <taxon>Sar</taxon>
        <taxon>Alveolata</taxon>
        <taxon>Dinophyceae</taxon>
        <taxon>Prorocentrales</taxon>
        <taxon>Prorocentraceae</taxon>
        <taxon>Prorocentrum</taxon>
    </lineage>
</organism>
<comment type="caution">
    <text evidence="1">The sequence shown here is derived from an EMBL/GenBank/DDBJ whole genome shotgun (WGS) entry which is preliminary data.</text>
</comment>